<dbReference type="EMBL" id="SRKZ01000001">
    <property type="protein sequence ID" value="TGD82864.1"/>
    <property type="molecule type" value="Genomic_DNA"/>
</dbReference>
<dbReference type="OrthoDB" id="9842150at2"/>
<comment type="caution">
    <text evidence="1">The sequence shown here is derived from an EMBL/GenBank/DDBJ whole genome shotgun (WGS) entry which is preliminary data.</text>
</comment>
<organism evidence="1 2">
    <name type="scientific">Hymenobacter wooponensis</name>
    <dbReference type="NCBI Taxonomy" id="1525360"/>
    <lineage>
        <taxon>Bacteria</taxon>
        <taxon>Pseudomonadati</taxon>
        <taxon>Bacteroidota</taxon>
        <taxon>Cytophagia</taxon>
        <taxon>Cytophagales</taxon>
        <taxon>Hymenobacteraceae</taxon>
        <taxon>Hymenobacter</taxon>
    </lineage>
</organism>
<gene>
    <name evidence="1" type="ORF">EU557_03530</name>
</gene>
<proteinExistence type="predicted"/>
<sequence>MTHAEIVAYLEAQALAAGAASFWHGKQAQADINYNAAFPQAHLFLMPSRIKGNTITTQVAMCFYGKDEHENGSADSVFIQDAMDKLTQKFHGLLASEEDADVALVDDAMDRTPVLRKGAAIGTGYLVNFTLHSLVVC</sequence>
<protein>
    <submittedName>
        <fullName evidence="1">Uncharacterized protein</fullName>
    </submittedName>
</protein>
<evidence type="ECO:0000313" key="2">
    <source>
        <dbReference type="Proteomes" id="UP000298284"/>
    </source>
</evidence>
<dbReference type="RefSeq" id="WP_135529019.1">
    <property type="nucleotide sequence ID" value="NZ_SRKZ01000001.1"/>
</dbReference>
<keyword evidence="2" id="KW-1185">Reference proteome</keyword>
<accession>A0A4Z0MTA5</accession>
<dbReference type="AlphaFoldDB" id="A0A4Z0MTA5"/>
<dbReference type="Proteomes" id="UP000298284">
    <property type="component" value="Unassembled WGS sequence"/>
</dbReference>
<evidence type="ECO:0000313" key="1">
    <source>
        <dbReference type="EMBL" id="TGD82864.1"/>
    </source>
</evidence>
<name>A0A4Z0MTA5_9BACT</name>
<reference evidence="1 2" key="1">
    <citation type="submission" date="2019-04" db="EMBL/GenBank/DDBJ databases">
        <authorList>
            <person name="Feng G."/>
            <person name="Zhang J."/>
            <person name="Zhu H."/>
        </authorList>
    </citation>
    <scope>NUCLEOTIDE SEQUENCE [LARGE SCALE GENOMIC DNA]</scope>
    <source>
        <strain evidence="1 2">JCM 19491</strain>
    </source>
</reference>